<protein>
    <recommendedName>
        <fullName evidence="4">Transmembrane protein</fullName>
    </recommendedName>
</protein>
<feature type="transmembrane region" description="Helical" evidence="1">
    <location>
        <begin position="28"/>
        <end position="48"/>
    </location>
</feature>
<feature type="transmembrane region" description="Helical" evidence="1">
    <location>
        <begin position="87"/>
        <end position="105"/>
    </location>
</feature>
<organism evidence="2 3">
    <name type="scientific">Metapseudomonas boanensis</name>
    <dbReference type="NCBI Taxonomy" id="2822138"/>
    <lineage>
        <taxon>Bacteria</taxon>
        <taxon>Pseudomonadati</taxon>
        <taxon>Pseudomonadota</taxon>
        <taxon>Gammaproteobacteria</taxon>
        <taxon>Pseudomonadales</taxon>
        <taxon>Pseudomonadaceae</taxon>
        <taxon>Metapseudomonas</taxon>
    </lineage>
</organism>
<accession>A0ABS5XH12</accession>
<evidence type="ECO:0008006" key="4">
    <source>
        <dbReference type="Google" id="ProtNLM"/>
    </source>
</evidence>
<dbReference type="EMBL" id="JAGTIS010000006">
    <property type="protein sequence ID" value="MBT8766977.1"/>
    <property type="molecule type" value="Genomic_DNA"/>
</dbReference>
<evidence type="ECO:0000313" key="3">
    <source>
        <dbReference type="Proteomes" id="UP001519667"/>
    </source>
</evidence>
<evidence type="ECO:0000256" key="1">
    <source>
        <dbReference type="SAM" id="Phobius"/>
    </source>
</evidence>
<gene>
    <name evidence="2" type="ORF">J7302_12705</name>
</gene>
<sequence>MNPRYREIHKTEIKRQLAQDIDRKWDGLYGAFTAGIVLVCFGIAFFLSPPPGSIIWGSIFVLLGGSFLAVYRWMLRFMRRRGIAGEWLTLRDQWIVAAIIALSVWLSSHTWMWLLTFLSSGAYGTWRLRQQLRPYWKRYYFGVARDYLREINRYGSRRKDPGG</sequence>
<evidence type="ECO:0000313" key="2">
    <source>
        <dbReference type="EMBL" id="MBT8766977.1"/>
    </source>
</evidence>
<comment type="caution">
    <text evidence="2">The sequence shown here is derived from an EMBL/GenBank/DDBJ whole genome shotgun (WGS) entry which is preliminary data.</text>
</comment>
<keyword evidence="1" id="KW-0472">Membrane</keyword>
<dbReference type="RefSeq" id="WP_215374860.1">
    <property type="nucleotide sequence ID" value="NZ_JAGTIS010000006.1"/>
</dbReference>
<keyword evidence="1" id="KW-1133">Transmembrane helix</keyword>
<reference evidence="2 3" key="1">
    <citation type="submission" date="2021-04" db="EMBL/GenBank/DDBJ databases">
        <title>Pseudomonas boanensis sp. nov., a bacterium isolated from river water used for household purposes in Boane District, Mozambique.</title>
        <authorList>
            <person name="Nicklasson M."/>
            <person name="Martin-Rodriguez A.J."/>
            <person name="Thorell K."/>
            <person name="Neves L."/>
            <person name="Mussagy A."/>
            <person name="Rydberg H.A."/>
            <person name="Hernroth B."/>
            <person name="Svensson-Stadler L."/>
            <person name="Sjoling A."/>
        </authorList>
    </citation>
    <scope>NUCLEOTIDE SEQUENCE [LARGE SCALE GENOMIC DNA]</scope>
    <source>
        <strain evidence="2 3">DB1</strain>
    </source>
</reference>
<name>A0ABS5XH12_9GAMM</name>
<keyword evidence="1" id="KW-0812">Transmembrane</keyword>
<dbReference type="Proteomes" id="UP001519667">
    <property type="component" value="Unassembled WGS sequence"/>
</dbReference>
<keyword evidence="3" id="KW-1185">Reference proteome</keyword>
<proteinExistence type="predicted"/>
<feature type="transmembrane region" description="Helical" evidence="1">
    <location>
        <begin position="54"/>
        <end position="75"/>
    </location>
</feature>